<feature type="transmembrane region" description="Helical" evidence="1">
    <location>
        <begin position="229"/>
        <end position="247"/>
    </location>
</feature>
<dbReference type="EMBL" id="SRRP01000002">
    <property type="protein sequence ID" value="TGN91337.1"/>
    <property type="molecule type" value="Genomic_DNA"/>
</dbReference>
<keyword evidence="3" id="KW-1185">Reference proteome</keyword>
<protein>
    <submittedName>
        <fullName evidence="2">Multidrug ABC transporter permease</fullName>
    </submittedName>
</protein>
<dbReference type="Pfam" id="PF05975">
    <property type="entry name" value="EcsB"/>
    <property type="match status" value="1"/>
</dbReference>
<keyword evidence="1" id="KW-0812">Transmembrane</keyword>
<evidence type="ECO:0000256" key="1">
    <source>
        <dbReference type="SAM" id="Phobius"/>
    </source>
</evidence>
<feature type="transmembrane region" description="Helical" evidence="1">
    <location>
        <begin position="295"/>
        <end position="316"/>
    </location>
</feature>
<feature type="transmembrane region" description="Helical" evidence="1">
    <location>
        <begin position="55"/>
        <end position="78"/>
    </location>
</feature>
<name>A0A4Z1DTM3_9STRE</name>
<sequence length="351" mass="40545">MIAVLQKRKQSFRNQCLKYSRYVLNDHFVLFLLIFLGFLAVQYSQFLRALPEDRSFLLVLLVFAPLLLVPVGSIATYLEKPDMIFLLVKEEELKEYLRIQTLRATMFWGVLQTIFLLLFLPLALAMGLSALVVIFYLVFLFLLKALVFQWKGKRFYHQEGLNWTRMIEVENLRKQTILRFFALFTNVKGITNSVKRRAYLDGLTSLVPKVTSKTWNNLYLRSYLRNGDLFAMSLRLLGLSLAVFVFVPQSMVAVAIVALFNYLLVFQLLGLYNAFDYQYLTKLFPLETGTKTRGLLQTMQMLLLIVGGIEGVVGLFALEDKLLVLVLLAFTALLSHLYAPFKLRRLVDEML</sequence>
<accession>A0A4Z1DTM3</accession>
<feature type="transmembrane region" description="Helical" evidence="1">
    <location>
        <begin position="322"/>
        <end position="341"/>
    </location>
</feature>
<evidence type="ECO:0000313" key="3">
    <source>
        <dbReference type="Proteomes" id="UP000297986"/>
    </source>
</evidence>
<organism evidence="2 3">
    <name type="scientific">Streptococcus rubneri</name>
    <dbReference type="NCBI Taxonomy" id="1234680"/>
    <lineage>
        <taxon>Bacteria</taxon>
        <taxon>Bacillati</taxon>
        <taxon>Bacillota</taxon>
        <taxon>Bacilli</taxon>
        <taxon>Lactobacillales</taxon>
        <taxon>Streptococcaceae</taxon>
        <taxon>Streptococcus</taxon>
    </lineage>
</organism>
<dbReference type="PIRSF" id="PIRSF037259">
    <property type="entry name" value="EcsB_ABC"/>
    <property type="match status" value="1"/>
</dbReference>
<keyword evidence="1" id="KW-1133">Transmembrane helix</keyword>
<feature type="transmembrane region" description="Helical" evidence="1">
    <location>
        <begin position="21"/>
        <end position="43"/>
    </location>
</feature>
<dbReference type="InterPro" id="IPR010288">
    <property type="entry name" value="EcsB_ABC"/>
</dbReference>
<reference evidence="2 3" key="1">
    <citation type="submission" date="2019-04" db="EMBL/GenBank/DDBJ databases">
        <title>Genome sequencing of Streptococcus rubneri DSM 26920(T).</title>
        <authorList>
            <person name="Kook J.-K."/>
            <person name="Park S.-N."/>
            <person name="Lim Y.K."/>
        </authorList>
    </citation>
    <scope>NUCLEOTIDE SEQUENCE [LARGE SCALE GENOMIC DNA]</scope>
    <source>
        <strain evidence="2 3">DSM 26920</strain>
    </source>
</reference>
<feature type="transmembrane region" description="Helical" evidence="1">
    <location>
        <begin position="253"/>
        <end position="275"/>
    </location>
</feature>
<dbReference type="OrthoDB" id="2447941at2"/>
<comment type="caution">
    <text evidence="2">The sequence shown here is derived from an EMBL/GenBank/DDBJ whole genome shotgun (WGS) entry which is preliminary data.</text>
</comment>
<dbReference type="GO" id="GO:0016020">
    <property type="term" value="C:membrane"/>
    <property type="evidence" value="ECO:0007669"/>
    <property type="project" value="InterPro"/>
</dbReference>
<feature type="transmembrane region" description="Helical" evidence="1">
    <location>
        <begin position="99"/>
        <end position="120"/>
    </location>
</feature>
<dbReference type="RefSeq" id="WP_135783350.1">
    <property type="nucleotide sequence ID" value="NZ_MRXY01000013.1"/>
</dbReference>
<dbReference type="AlphaFoldDB" id="A0A4Z1DTM3"/>
<proteinExistence type="predicted"/>
<dbReference type="Proteomes" id="UP000297986">
    <property type="component" value="Unassembled WGS sequence"/>
</dbReference>
<evidence type="ECO:0000313" key="2">
    <source>
        <dbReference type="EMBL" id="TGN91337.1"/>
    </source>
</evidence>
<gene>
    <name evidence="2" type="ORF">E5S68_09565</name>
</gene>
<feature type="transmembrane region" description="Helical" evidence="1">
    <location>
        <begin position="126"/>
        <end position="147"/>
    </location>
</feature>
<keyword evidence="1" id="KW-0472">Membrane</keyword>